<proteinExistence type="predicted"/>
<feature type="region of interest" description="Disordered" evidence="1">
    <location>
        <begin position="1"/>
        <end position="22"/>
    </location>
</feature>
<sequence length="570" mass="64611">MSTTAVNLDSKSPSSAAAGKDPRLSPISELSYDVLWLIFEQNTFPCSSTDPIRPLSTCIRTSGVCKFWRDIMLQSPIFWGRLIDLGHPFMGRRIGRGEVLKRSGVAPLWLQGTPRNRIVNDFFFSTLQDHWERVEVFDVKPFTDGRGSPMPADQLWATLLRPAPLLRVFRFPAKCYTDLFSKSPVPLFSNEAPRIEEFSVGNVSYSLEASWMSTIRDVYITPSFKLKDVLRGLKGMKAMRRMKTEGITMATFDVVSDADSRVFFDHLQSLEIYDSLLPVWLRILENIACKLPCILHLKSSTYSYSNAKEPPETTLQIACEHLFRFLNPLLVNSPASWVSFKLSKLRVPVWPYPLQFEMSFLNDHQGNLASFDFGGYPGLSLLFVQYLSSSLLLSSAIRLDLDIEENDLSIFAPEFHLMMSKFESVTILEIPEHNLDLLIRLCDPHIFPSLQILHLTGFISRPTVESVIRGGSRREEELGPNGLFGTFLQKRISVGAPISLLDLVNPRVKCSRDMAFLDEVSGLTVRYWDYESGSALDYVCGSGNPDALRFSFFDWDAAIARYNSYNHVRS</sequence>
<comment type="caution">
    <text evidence="2">The sequence shown here is derived from an EMBL/GenBank/DDBJ whole genome shotgun (WGS) entry which is preliminary data.</text>
</comment>
<dbReference type="OrthoDB" id="3045590at2759"/>
<organism evidence="2 3">
    <name type="scientific">Gymnopilus dilepis</name>
    <dbReference type="NCBI Taxonomy" id="231916"/>
    <lineage>
        <taxon>Eukaryota</taxon>
        <taxon>Fungi</taxon>
        <taxon>Dikarya</taxon>
        <taxon>Basidiomycota</taxon>
        <taxon>Agaricomycotina</taxon>
        <taxon>Agaricomycetes</taxon>
        <taxon>Agaricomycetidae</taxon>
        <taxon>Agaricales</taxon>
        <taxon>Agaricineae</taxon>
        <taxon>Hymenogastraceae</taxon>
        <taxon>Gymnopilus</taxon>
    </lineage>
</organism>
<evidence type="ECO:0000313" key="3">
    <source>
        <dbReference type="Proteomes" id="UP000284706"/>
    </source>
</evidence>
<dbReference type="InParanoid" id="A0A409W3Y3"/>
<name>A0A409W3Y3_9AGAR</name>
<gene>
    <name evidence="2" type="ORF">CVT26_014797</name>
</gene>
<accession>A0A409W3Y3</accession>
<keyword evidence="3" id="KW-1185">Reference proteome</keyword>
<protein>
    <recommendedName>
        <fullName evidence="4">F-box domain-containing protein</fullName>
    </recommendedName>
</protein>
<dbReference type="AlphaFoldDB" id="A0A409W3Y3"/>
<reference evidence="2 3" key="1">
    <citation type="journal article" date="2018" name="Evol. Lett.">
        <title>Horizontal gene cluster transfer increased hallucinogenic mushroom diversity.</title>
        <authorList>
            <person name="Reynolds H.T."/>
            <person name="Vijayakumar V."/>
            <person name="Gluck-Thaler E."/>
            <person name="Korotkin H.B."/>
            <person name="Matheny P.B."/>
            <person name="Slot J.C."/>
        </authorList>
    </citation>
    <scope>NUCLEOTIDE SEQUENCE [LARGE SCALE GENOMIC DNA]</scope>
    <source>
        <strain evidence="2 3">SRW20</strain>
    </source>
</reference>
<evidence type="ECO:0000313" key="2">
    <source>
        <dbReference type="EMBL" id="PPQ73192.1"/>
    </source>
</evidence>
<feature type="compositionally biased region" description="Polar residues" evidence="1">
    <location>
        <begin position="1"/>
        <end position="15"/>
    </location>
</feature>
<dbReference type="Proteomes" id="UP000284706">
    <property type="component" value="Unassembled WGS sequence"/>
</dbReference>
<evidence type="ECO:0000256" key="1">
    <source>
        <dbReference type="SAM" id="MobiDB-lite"/>
    </source>
</evidence>
<evidence type="ECO:0008006" key="4">
    <source>
        <dbReference type="Google" id="ProtNLM"/>
    </source>
</evidence>
<dbReference type="EMBL" id="NHYE01005418">
    <property type="protein sequence ID" value="PPQ73192.1"/>
    <property type="molecule type" value="Genomic_DNA"/>
</dbReference>